<protein>
    <recommendedName>
        <fullName evidence="2">DUF547 domain-containing protein</fullName>
    </recommendedName>
</protein>
<evidence type="ECO:0000259" key="2">
    <source>
        <dbReference type="Pfam" id="PF04784"/>
    </source>
</evidence>
<keyword evidence="1" id="KW-0732">Signal</keyword>
<feature type="domain" description="DUF547" evidence="2">
    <location>
        <begin position="89"/>
        <end position="199"/>
    </location>
</feature>
<evidence type="ECO:0000313" key="3">
    <source>
        <dbReference type="EMBL" id="ALV86619.1"/>
    </source>
</evidence>
<dbReference type="Pfam" id="PF04784">
    <property type="entry name" value="DUF547"/>
    <property type="match status" value="1"/>
</dbReference>
<dbReference type="AlphaFoldDB" id="A0A0U3T2X1"/>
<sequence length="278" mass="31427">MGGALSRLAPRLTRMKRLIALALALFAALAQAQAFDHQYAAWDALLKKHVRWLPDNKQSRVDYAGFAKDRAELKKVLDAMSAVPKAEFDGFSREQRMAFLINAYNAFTVEVILTKYPDIKSIRELGLFNRGPWKNEFFSLLGAKHHLDWIEHEELRPKYADPRVHAAVNCASIGCPALRTEAFSAARLEGQLEDGMMRFMGDRTRNRVADGKVQVSSIFKWFKEDFEKGQKGFAQVEDVFATYAAQLSDKPEEQAALKAKSLPVAFLDYDWSLNAIGH</sequence>
<evidence type="ECO:0000256" key="1">
    <source>
        <dbReference type="SAM" id="SignalP"/>
    </source>
</evidence>
<feature type="signal peptide" evidence="1">
    <location>
        <begin position="1"/>
        <end position="32"/>
    </location>
</feature>
<feature type="chain" id="PRO_5006845335" description="DUF547 domain-containing protein" evidence="1">
    <location>
        <begin position="33"/>
        <end position="278"/>
    </location>
</feature>
<reference evidence="3" key="1">
    <citation type="submission" date="2015-10" db="EMBL/GenBank/DDBJ databases">
        <title>Biosynthesis of SCL-MCL polyhydroxyalkanoates by metagenomic clones in Pseudomonas putida.</title>
        <authorList>
            <person name="Cheng J."/>
            <person name="Charles T.C."/>
        </authorList>
    </citation>
    <scope>NUCLEOTIDE SEQUENCE</scope>
</reference>
<proteinExistence type="predicted"/>
<name>A0A0U3T2X1_9BACT</name>
<dbReference type="PANTHER" id="PTHR46361">
    <property type="entry name" value="ELECTRON CARRIER/ PROTEIN DISULFIDE OXIDOREDUCTASE"/>
    <property type="match status" value="1"/>
</dbReference>
<dbReference type="EMBL" id="KT944270">
    <property type="protein sequence ID" value="ALV86619.1"/>
    <property type="molecule type" value="Genomic_DNA"/>
</dbReference>
<organism evidence="3">
    <name type="scientific">uncultured bacterium 27</name>
    <dbReference type="NCBI Taxonomy" id="1748274"/>
    <lineage>
        <taxon>Bacteria</taxon>
        <taxon>environmental samples</taxon>
    </lineage>
</organism>
<accession>A0A0U3T2X1</accession>
<dbReference type="PANTHER" id="PTHR46361:SF3">
    <property type="entry name" value="ELECTRON CARRIER_ PROTEIN DISULFIDE OXIDOREDUCTASE"/>
    <property type="match status" value="1"/>
</dbReference>
<dbReference type="InterPro" id="IPR006869">
    <property type="entry name" value="DUF547"/>
</dbReference>